<evidence type="ECO:0000313" key="2">
    <source>
        <dbReference type="Proteomes" id="UP001162030"/>
    </source>
</evidence>
<proteinExistence type="predicted"/>
<dbReference type="EMBL" id="OX458333">
    <property type="protein sequence ID" value="CAI8858089.1"/>
    <property type="molecule type" value="Genomic_DNA"/>
</dbReference>
<sequence length="77" mass="8533">MRRWVRMATYLTGTALSQPHAKKSRAKVLGTNSDLTQSTVVLRHLVNFLAKFSKPQLCCGEGFSVTNTLPRTDSPPD</sequence>
<evidence type="ECO:0000313" key="1">
    <source>
        <dbReference type="EMBL" id="CAI8858089.1"/>
    </source>
</evidence>
<protein>
    <recommendedName>
        <fullName evidence="3">Secreted protein</fullName>
    </recommendedName>
</protein>
<accession>A0ABM9I302</accession>
<gene>
    <name evidence="1" type="ORF">MSZNOR_2639</name>
</gene>
<reference evidence="1 2" key="1">
    <citation type="submission" date="2023-03" db="EMBL/GenBank/DDBJ databases">
        <authorList>
            <person name="Pearce D."/>
        </authorList>
    </citation>
    <scope>NUCLEOTIDE SEQUENCE [LARGE SCALE GENOMIC DNA]</scope>
    <source>
        <strain evidence="1">Msz</strain>
    </source>
</reference>
<keyword evidence="2" id="KW-1185">Reference proteome</keyword>
<dbReference type="Proteomes" id="UP001162030">
    <property type="component" value="Chromosome"/>
</dbReference>
<name>A0ABM9I302_9GAMM</name>
<evidence type="ECO:0008006" key="3">
    <source>
        <dbReference type="Google" id="ProtNLM"/>
    </source>
</evidence>
<organism evidence="1 2">
    <name type="scientific">Methylocaldum szegediense</name>
    <dbReference type="NCBI Taxonomy" id="73780"/>
    <lineage>
        <taxon>Bacteria</taxon>
        <taxon>Pseudomonadati</taxon>
        <taxon>Pseudomonadota</taxon>
        <taxon>Gammaproteobacteria</taxon>
        <taxon>Methylococcales</taxon>
        <taxon>Methylococcaceae</taxon>
        <taxon>Methylocaldum</taxon>
    </lineage>
</organism>